<gene>
    <name evidence="1" type="ORF">T02_15590</name>
</gene>
<organism evidence="1 2">
    <name type="scientific">Trichinella nativa</name>
    <dbReference type="NCBI Taxonomy" id="6335"/>
    <lineage>
        <taxon>Eukaryota</taxon>
        <taxon>Metazoa</taxon>
        <taxon>Ecdysozoa</taxon>
        <taxon>Nematoda</taxon>
        <taxon>Enoplea</taxon>
        <taxon>Dorylaimia</taxon>
        <taxon>Trichinellida</taxon>
        <taxon>Trichinellidae</taxon>
        <taxon>Trichinella</taxon>
    </lineage>
</organism>
<evidence type="ECO:0000313" key="2">
    <source>
        <dbReference type="Proteomes" id="UP000054721"/>
    </source>
</evidence>
<reference evidence="1 2" key="1">
    <citation type="submission" date="2015-05" db="EMBL/GenBank/DDBJ databases">
        <title>Evolution of Trichinella species and genotypes.</title>
        <authorList>
            <person name="Korhonen P.K."/>
            <person name="Edoardo P."/>
            <person name="Giuseppe L.R."/>
            <person name="Gasser R.B."/>
        </authorList>
    </citation>
    <scope>NUCLEOTIDE SEQUENCE [LARGE SCALE GENOMIC DNA]</scope>
    <source>
        <strain evidence="1">ISS10</strain>
    </source>
</reference>
<proteinExistence type="predicted"/>
<dbReference type="EMBL" id="JYDW01000378">
    <property type="protein sequence ID" value="KRZ48665.1"/>
    <property type="molecule type" value="Genomic_DNA"/>
</dbReference>
<keyword evidence="2" id="KW-1185">Reference proteome</keyword>
<accession>A0A0V1KMQ0</accession>
<name>A0A0V1KMQ0_9BILA</name>
<evidence type="ECO:0000313" key="1">
    <source>
        <dbReference type="EMBL" id="KRZ48665.1"/>
    </source>
</evidence>
<protein>
    <submittedName>
        <fullName evidence="1">Uncharacterized protein</fullName>
    </submittedName>
</protein>
<dbReference type="OrthoDB" id="10274566at2759"/>
<dbReference type="AlphaFoldDB" id="A0A0V1KMQ0"/>
<sequence length="59" mass="6948">MHGERYPTQKCPLVKFHLITIIRLMARQLRTFSMASPIKSSLLRYFENVNATLIWLQNA</sequence>
<comment type="caution">
    <text evidence="1">The sequence shown here is derived from an EMBL/GenBank/DDBJ whole genome shotgun (WGS) entry which is preliminary data.</text>
</comment>
<dbReference type="Proteomes" id="UP000054721">
    <property type="component" value="Unassembled WGS sequence"/>
</dbReference>